<gene>
    <name evidence="1" type="ORF">A2904_02110</name>
</gene>
<evidence type="ECO:0008006" key="3">
    <source>
        <dbReference type="Google" id="ProtNLM"/>
    </source>
</evidence>
<evidence type="ECO:0000313" key="2">
    <source>
        <dbReference type="Proteomes" id="UP000176308"/>
    </source>
</evidence>
<sequence>MRVKLVEKRVKFVETLYRPSFDKNAKIEDSCFVNHASNIYGVTDGNSAAFSPINPQDMYSSGLTGGQMVMQQVSLFLYELNFFMGIEECLARVNARVLSCHQDIGKDPRSDHDVGGASFAFCQFTEEGITFLLGGDCFALVKSANDCMFFTGFDKAAFDLEAQDQNAYNTCLNLAGGNRGNAWDLHFPRYRRKRLFCKNKNIGQGGHADLNGDPALAQCWKREMIKWDCGVKKVLLGTDGLIASSQFNGDNLEQLGFTLWHISVGDPKILLNRRDSIEPYARRSQHVEGWPEAAAVVLSF</sequence>
<dbReference type="Proteomes" id="UP000176308">
    <property type="component" value="Unassembled WGS sequence"/>
</dbReference>
<dbReference type="AlphaFoldDB" id="A0A1G2IAG7"/>
<protein>
    <recommendedName>
        <fullName evidence="3">PPM-type phosphatase domain-containing protein</fullName>
    </recommendedName>
</protein>
<accession>A0A1G2IAG7</accession>
<evidence type="ECO:0000313" key="1">
    <source>
        <dbReference type="EMBL" id="OGZ71729.1"/>
    </source>
</evidence>
<reference evidence="1 2" key="1">
    <citation type="journal article" date="2016" name="Nat. Commun.">
        <title>Thousands of microbial genomes shed light on interconnected biogeochemical processes in an aquifer system.</title>
        <authorList>
            <person name="Anantharaman K."/>
            <person name="Brown C.T."/>
            <person name="Hug L.A."/>
            <person name="Sharon I."/>
            <person name="Castelle C.J."/>
            <person name="Probst A.J."/>
            <person name="Thomas B.C."/>
            <person name="Singh A."/>
            <person name="Wilkins M.J."/>
            <person name="Karaoz U."/>
            <person name="Brodie E.L."/>
            <person name="Williams K.H."/>
            <person name="Hubbard S.S."/>
            <person name="Banfield J.F."/>
        </authorList>
    </citation>
    <scope>NUCLEOTIDE SEQUENCE [LARGE SCALE GENOMIC DNA]</scope>
</reference>
<comment type="caution">
    <text evidence="1">The sequence shown here is derived from an EMBL/GenBank/DDBJ whole genome shotgun (WGS) entry which is preliminary data.</text>
</comment>
<proteinExistence type="predicted"/>
<organism evidence="1 2">
    <name type="scientific">Candidatus Staskawiczbacteria bacterium RIFCSPLOWO2_01_FULL_33_9</name>
    <dbReference type="NCBI Taxonomy" id="1802211"/>
    <lineage>
        <taxon>Bacteria</taxon>
        <taxon>Candidatus Staskawicziibacteriota</taxon>
    </lineage>
</organism>
<name>A0A1G2IAG7_9BACT</name>
<dbReference type="EMBL" id="MHOX01000001">
    <property type="protein sequence ID" value="OGZ71729.1"/>
    <property type="molecule type" value="Genomic_DNA"/>
</dbReference>